<feature type="transmembrane region" description="Helical" evidence="6">
    <location>
        <begin position="203"/>
        <end position="224"/>
    </location>
</feature>
<feature type="transmembrane region" description="Helical" evidence="6">
    <location>
        <begin position="230"/>
        <end position="251"/>
    </location>
</feature>
<dbReference type="Pfam" id="PF02687">
    <property type="entry name" value="FtsX"/>
    <property type="match status" value="2"/>
</dbReference>
<dbReference type="EMBL" id="QVEV01000013">
    <property type="protein sequence ID" value="RGC15502.1"/>
    <property type="molecule type" value="Genomic_DNA"/>
</dbReference>
<feature type="domain" description="ABC3 transporter permease C-terminal" evidence="7">
    <location>
        <begin position="593"/>
        <end position="703"/>
    </location>
</feature>
<feature type="transmembrane region" description="Helical" evidence="6">
    <location>
        <begin position="18"/>
        <end position="37"/>
    </location>
</feature>
<evidence type="ECO:0000256" key="2">
    <source>
        <dbReference type="ARBA" id="ARBA00022475"/>
    </source>
</evidence>
<feature type="transmembrane region" description="Helical" evidence="6">
    <location>
        <begin position="289"/>
        <end position="306"/>
    </location>
</feature>
<feature type="transmembrane region" description="Helical" evidence="6">
    <location>
        <begin position="152"/>
        <end position="182"/>
    </location>
</feature>
<feature type="transmembrane region" description="Helical" evidence="6">
    <location>
        <begin position="591"/>
        <end position="610"/>
    </location>
</feature>
<organism evidence="8 9">
    <name type="scientific">Clostridium innocuum</name>
    <dbReference type="NCBI Taxonomy" id="1522"/>
    <lineage>
        <taxon>Bacteria</taxon>
        <taxon>Bacillati</taxon>
        <taxon>Bacillota</taxon>
        <taxon>Clostridia</taxon>
        <taxon>Eubacteriales</taxon>
        <taxon>Clostridiaceae</taxon>
        <taxon>Clostridium</taxon>
    </lineage>
</organism>
<keyword evidence="2" id="KW-1003">Cell membrane</keyword>
<evidence type="ECO:0000313" key="8">
    <source>
        <dbReference type="EMBL" id="RGC15502.1"/>
    </source>
</evidence>
<feature type="domain" description="ABC3 transporter permease C-terminal" evidence="7">
    <location>
        <begin position="65"/>
        <end position="184"/>
    </location>
</feature>
<evidence type="ECO:0000256" key="6">
    <source>
        <dbReference type="SAM" id="Phobius"/>
    </source>
</evidence>
<evidence type="ECO:0000259" key="7">
    <source>
        <dbReference type="Pfam" id="PF02687"/>
    </source>
</evidence>
<keyword evidence="3 6" id="KW-0812">Transmembrane</keyword>
<comment type="caution">
    <text evidence="8">The sequence shown here is derived from an EMBL/GenBank/DDBJ whole genome shotgun (WGS) entry which is preliminary data.</text>
</comment>
<proteinExistence type="predicted"/>
<keyword evidence="5 6" id="KW-0472">Membrane</keyword>
<accession>A0A3E2VWB0</accession>
<gene>
    <name evidence="8" type="ORF">DXA38_10125</name>
</gene>
<protein>
    <submittedName>
        <fullName evidence="8">ABC transporter permease</fullName>
    </submittedName>
</protein>
<keyword evidence="4 6" id="KW-1133">Transmembrane helix</keyword>
<dbReference type="GO" id="GO:0005886">
    <property type="term" value="C:plasma membrane"/>
    <property type="evidence" value="ECO:0007669"/>
    <property type="project" value="UniProtKB-SubCell"/>
</dbReference>
<evidence type="ECO:0000256" key="1">
    <source>
        <dbReference type="ARBA" id="ARBA00004651"/>
    </source>
</evidence>
<feature type="transmembrane region" description="Helical" evidence="6">
    <location>
        <begin position="57"/>
        <end position="80"/>
    </location>
</feature>
<evidence type="ECO:0000313" key="9">
    <source>
        <dbReference type="Proteomes" id="UP000260025"/>
    </source>
</evidence>
<dbReference type="OrthoDB" id="9781780at2"/>
<feature type="transmembrane region" description="Helical" evidence="6">
    <location>
        <begin position="641"/>
        <end position="666"/>
    </location>
</feature>
<dbReference type="InterPro" id="IPR052536">
    <property type="entry name" value="ABC-4_Integral_Memb_Prot"/>
</dbReference>
<reference evidence="8 9" key="1">
    <citation type="submission" date="2018-08" db="EMBL/GenBank/DDBJ databases">
        <title>A genome reference for cultivated species of the human gut microbiota.</title>
        <authorList>
            <person name="Zou Y."/>
            <person name="Xue W."/>
            <person name="Luo G."/>
        </authorList>
    </citation>
    <scope>NUCLEOTIDE SEQUENCE [LARGE SCALE GENOMIC DNA]</scope>
    <source>
        <strain evidence="8 9">OF01-2LB</strain>
    </source>
</reference>
<evidence type="ECO:0000256" key="5">
    <source>
        <dbReference type="ARBA" id="ARBA00023136"/>
    </source>
</evidence>
<dbReference type="PANTHER" id="PTHR46795:SF3">
    <property type="entry name" value="ABC TRANSPORTER PERMEASE"/>
    <property type="match status" value="1"/>
</dbReference>
<dbReference type="RefSeq" id="WP_015529196.1">
    <property type="nucleotide sequence ID" value="NZ_BAABYY010000003.1"/>
</dbReference>
<dbReference type="PANTHER" id="PTHR46795">
    <property type="entry name" value="ABC TRANSPORTER PERMEASE-RELATED-RELATED"/>
    <property type="match status" value="1"/>
</dbReference>
<comment type="subcellular location">
    <subcellularLocation>
        <location evidence="1">Cell membrane</location>
        <topology evidence="1">Multi-pass membrane protein</topology>
    </subcellularLocation>
</comment>
<feature type="transmembrane region" description="Helical" evidence="6">
    <location>
        <begin position="105"/>
        <end position="132"/>
    </location>
</feature>
<dbReference type="Proteomes" id="UP000260025">
    <property type="component" value="Unassembled WGS sequence"/>
</dbReference>
<feature type="transmembrane region" description="Helical" evidence="6">
    <location>
        <begin position="678"/>
        <end position="700"/>
    </location>
</feature>
<dbReference type="InterPro" id="IPR003838">
    <property type="entry name" value="ABC3_permease_C"/>
</dbReference>
<name>A0A3E2VWB0_CLOIN</name>
<dbReference type="AlphaFoldDB" id="A0A3E2VWB0"/>
<evidence type="ECO:0000256" key="4">
    <source>
        <dbReference type="ARBA" id="ARBA00022989"/>
    </source>
</evidence>
<sequence length="716" mass="79980">MFFNLTWRNAKRSRSENLIYFLTMITAVAMFYIVLSLGQQDVIRFLSEIESDAVERLLTNLLPTVYLCALLFVFFLVVFANKYQLECRSRELGLYLMFGMTKIKLFIQIMTEGLITSFLALLGGLVCGGFLSEAISLTTARLVGHGIITHQLSFSVSAAIFTSLGFLIIQFVALFVLCGKLFRKELHQLVYGEMAKKQRTGNPYVSFVSFAIGTVILLVAYWIVVEHFMAASGAMLLIAVLLGIIGTILFIRGLARILSIWAASIKHKATRGLYVFTLRQLHENVVNKYISISVASILMMLTIMLITDGSVRIMSYGSELTRGTSVYDFTVMGNDQIVEKYLSNEQIRPYVSNLNRMEIGNIKSTASDGISSPVDWSKFRKQIVQHLPQDVVDPATQEDGMYSFGSDQPAALNLLGLIDTGSSSPYLLPVSSYNRLLDAAGEEQISLGNNEVVYYLNPDFLGNAQDETVTLLNQIAADAQANNEASLSINERPFYLVPSVPMKGLTADENIKIITALIVSDEIYSEFVNSDTCMVYWNFCIPNELVETKGLMLPIMEARDLLKPSGLYYESYLNNFGRQLFYVISGSYTTLYMGFMFLIIACALLALQFLTQMQTTKSRYLTLSILGARREQIKRSINQQVLWYFLLPLILACISGAVGIYAMQLYLYSGAAHLEQSYPLLIAMAVIVVLVMVIYGVAVARTANREIGKLNYKPNS</sequence>
<evidence type="ECO:0000256" key="3">
    <source>
        <dbReference type="ARBA" id="ARBA00022692"/>
    </source>
</evidence>